<gene>
    <name evidence="2" type="ORF">C2869_02740</name>
</gene>
<organism evidence="2 3">
    <name type="scientific">Saccharobesus litoralis</name>
    <dbReference type="NCBI Taxonomy" id="2172099"/>
    <lineage>
        <taxon>Bacteria</taxon>
        <taxon>Pseudomonadati</taxon>
        <taxon>Pseudomonadota</taxon>
        <taxon>Gammaproteobacteria</taxon>
        <taxon>Alteromonadales</taxon>
        <taxon>Alteromonadaceae</taxon>
        <taxon>Saccharobesus</taxon>
    </lineage>
</organism>
<dbReference type="PANTHER" id="PTHR33525:SF6">
    <property type="entry name" value="HDOD DOMAIN-CONTAINING PROTEIN"/>
    <property type="match status" value="1"/>
</dbReference>
<dbReference type="PROSITE" id="PS51833">
    <property type="entry name" value="HDOD"/>
    <property type="match status" value="1"/>
</dbReference>
<name>A0A2S0VMH5_9ALTE</name>
<reference evidence="2 3" key="1">
    <citation type="submission" date="2018-01" db="EMBL/GenBank/DDBJ databases">
        <title>Genome sequence of a Cantenovulum-like bacteria.</title>
        <authorList>
            <person name="Tan W.R."/>
            <person name="Lau N.-S."/>
            <person name="Go F."/>
            <person name="Amirul A.-A.A."/>
        </authorList>
    </citation>
    <scope>NUCLEOTIDE SEQUENCE [LARGE SCALE GENOMIC DNA]</scope>
    <source>
        <strain evidence="2 3">CCB-QB4</strain>
    </source>
</reference>
<protein>
    <recommendedName>
        <fullName evidence="1">HDOD domain-containing protein</fullName>
    </recommendedName>
</protein>
<evidence type="ECO:0000313" key="2">
    <source>
        <dbReference type="EMBL" id="AWB65418.1"/>
    </source>
</evidence>
<dbReference type="Pfam" id="PF08668">
    <property type="entry name" value="HDOD"/>
    <property type="match status" value="1"/>
</dbReference>
<dbReference type="OrthoDB" id="9784953at2"/>
<dbReference type="Proteomes" id="UP000244441">
    <property type="component" value="Chromosome"/>
</dbReference>
<dbReference type="AlphaFoldDB" id="A0A2S0VMH5"/>
<dbReference type="Gene3D" id="1.10.3210.10">
    <property type="entry name" value="Hypothetical protein af1432"/>
    <property type="match status" value="1"/>
</dbReference>
<evidence type="ECO:0000313" key="3">
    <source>
        <dbReference type="Proteomes" id="UP000244441"/>
    </source>
</evidence>
<proteinExistence type="predicted"/>
<dbReference type="PANTHER" id="PTHR33525">
    <property type="match status" value="1"/>
</dbReference>
<dbReference type="EMBL" id="CP026604">
    <property type="protein sequence ID" value="AWB65418.1"/>
    <property type="molecule type" value="Genomic_DNA"/>
</dbReference>
<keyword evidence="3" id="KW-1185">Reference proteome</keyword>
<evidence type="ECO:0000259" key="1">
    <source>
        <dbReference type="PROSITE" id="PS51833"/>
    </source>
</evidence>
<dbReference type="InterPro" id="IPR013976">
    <property type="entry name" value="HDOD"/>
</dbReference>
<dbReference type="InterPro" id="IPR052340">
    <property type="entry name" value="RNase_Y/CdgJ"/>
</dbReference>
<dbReference type="RefSeq" id="WP_108601495.1">
    <property type="nucleotide sequence ID" value="NZ_CP026604.1"/>
</dbReference>
<sequence length="283" mass="32147">MIDIDDKVIKDISKGFQIPAKPEILTELNDIIKSPEPDLNAIGELIAQDVATSAAILKTINSPFYGLARSISDIRQAVMFLGLDGVQALVTAIQLRQAFDQSKCCISLERFWDSASEVAQIATFIAQKFKSQVALETVYTLGLFQDCGIPALATNYSDYKRILVESNKNYELSPTELEEQAYKTNHAVIGYYLATSWHLPKDICQLVLRSHDRQYLESEQDERLQICYSAVKMAENIISTNKRFIASPDWPHIKHHVLEVVDIEEDEYQDIKDDVEELLEDWD</sequence>
<dbReference type="KEGG" id="cate:C2869_02740"/>
<accession>A0A2S0VMH5</accession>
<feature type="domain" description="HDOD" evidence="1">
    <location>
        <begin position="18"/>
        <end position="213"/>
    </location>
</feature>
<dbReference type="SUPFAM" id="SSF109604">
    <property type="entry name" value="HD-domain/PDEase-like"/>
    <property type="match status" value="1"/>
</dbReference>